<reference evidence="5 6" key="1">
    <citation type="submission" date="2022-07" db="EMBL/GenBank/DDBJ databases">
        <authorList>
            <person name="Li W.-J."/>
            <person name="Deng Q.-Q."/>
        </authorList>
    </citation>
    <scope>NUCLEOTIDE SEQUENCE [LARGE SCALE GENOMIC DNA]</scope>
    <source>
        <strain evidence="5 6">SYSU M60028</strain>
    </source>
</reference>
<evidence type="ECO:0000313" key="6">
    <source>
        <dbReference type="Proteomes" id="UP001205890"/>
    </source>
</evidence>
<evidence type="ECO:0000256" key="1">
    <source>
        <dbReference type="ARBA" id="ARBA00006464"/>
    </source>
</evidence>
<organism evidence="5 6">
    <name type="scientific">Alsobacter ponti</name>
    <dbReference type="NCBI Taxonomy" id="2962936"/>
    <lineage>
        <taxon>Bacteria</taxon>
        <taxon>Pseudomonadati</taxon>
        <taxon>Pseudomonadota</taxon>
        <taxon>Alphaproteobacteria</taxon>
        <taxon>Hyphomicrobiales</taxon>
        <taxon>Alsobacteraceae</taxon>
        <taxon>Alsobacter</taxon>
    </lineage>
</organism>
<dbReference type="GO" id="GO:0016740">
    <property type="term" value="F:transferase activity"/>
    <property type="evidence" value="ECO:0007669"/>
    <property type="project" value="UniProtKB-KW"/>
</dbReference>
<proteinExistence type="inferred from homology"/>
<evidence type="ECO:0000313" key="5">
    <source>
        <dbReference type="EMBL" id="MCP8938426.1"/>
    </source>
</evidence>
<dbReference type="PANTHER" id="PTHR30576">
    <property type="entry name" value="COLANIC BIOSYNTHESIS UDP-GLUCOSE LIPID CARRIER TRANSFERASE"/>
    <property type="match status" value="1"/>
</dbReference>
<keyword evidence="2" id="KW-0270">Exopolysaccharide synthesis</keyword>
<name>A0ABT1LBF0_9HYPH</name>
<accession>A0ABT1LBF0</accession>
<feature type="transmembrane region" description="Helical" evidence="3">
    <location>
        <begin position="111"/>
        <end position="128"/>
    </location>
</feature>
<feature type="domain" description="Bacterial sugar transferase" evidence="4">
    <location>
        <begin position="233"/>
        <end position="415"/>
    </location>
</feature>
<evidence type="ECO:0000259" key="4">
    <source>
        <dbReference type="Pfam" id="PF02397"/>
    </source>
</evidence>
<dbReference type="RefSeq" id="WP_254740349.1">
    <property type="nucleotide sequence ID" value="NZ_JANCLU010000006.1"/>
</dbReference>
<keyword evidence="5" id="KW-0808">Transferase</keyword>
<dbReference type="InterPro" id="IPR003362">
    <property type="entry name" value="Bact_transf"/>
</dbReference>
<dbReference type="Pfam" id="PF02397">
    <property type="entry name" value="Bac_transf"/>
    <property type="match status" value="1"/>
</dbReference>
<dbReference type="EMBL" id="JANCLU010000006">
    <property type="protein sequence ID" value="MCP8938426.1"/>
    <property type="molecule type" value="Genomic_DNA"/>
</dbReference>
<comment type="similarity">
    <text evidence="1">Belongs to the bacterial sugar transferase family.</text>
</comment>
<evidence type="ECO:0000256" key="2">
    <source>
        <dbReference type="ARBA" id="ARBA00023169"/>
    </source>
</evidence>
<sequence>MSVVRPIAPARSLRTHGTHVRPSLNWRAGVLAGLSLTAPWALAVLHRVSQGQDLLLPPDVLKATTLSMGVALASTLTRGSSLARTWQVVGLAAAATAALAVLEPASARIDWYAMALTAFLAGFLMLTAQRLARPVRIGAIPSSTQIGPTDPAIDMLMDASLAQGPYDVLLINPEVSQNPSWSRYVITSACAGTRLDSIVDHIEQATGRVMPDRHRPDELVQSVRQARLYAAVKRGCDLALVLLMAPSALILSGIAMLAILVTMGRPIIFAQDRVGKDGRVFRMFKLRTMRPRKEGEAQCATAVNDSRITPLGKALRRTHVDELPQLWNVLIGDMSMIGPRPEQPGLVEKYEGLIPNYAMRHAVRPGITGWSQVRFGYAETVEETAQKLEYDLFYIREFGPAMDLSIAWRTVMVMFNPAHVR</sequence>
<comment type="caution">
    <text evidence="5">The sequence shown here is derived from an EMBL/GenBank/DDBJ whole genome shotgun (WGS) entry which is preliminary data.</text>
</comment>
<keyword evidence="6" id="KW-1185">Reference proteome</keyword>
<dbReference type="Proteomes" id="UP001205890">
    <property type="component" value="Unassembled WGS sequence"/>
</dbReference>
<evidence type="ECO:0000256" key="3">
    <source>
        <dbReference type="SAM" id="Phobius"/>
    </source>
</evidence>
<keyword evidence="3" id="KW-0812">Transmembrane</keyword>
<gene>
    <name evidence="5" type="ORF">NK718_07850</name>
</gene>
<keyword evidence="3" id="KW-1133">Transmembrane helix</keyword>
<keyword evidence="3" id="KW-0472">Membrane</keyword>
<dbReference type="PANTHER" id="PTHR30576:SF21">
    <property type="entry name" value="UDP-GLUCOSE:UNDECAPRENYL-PHOSPHATE GLUCOSE-1-PHOSPHATE TRANSFERASE"/>
    <property type="match status" value="1"/>
</dbReference>
<protein>
    <submittedName>
        <fullName evidence="5">Sugar transferase</fullName>
    </submittedName>
</protein>
<feature type="transmembrane region" description="Helical" evidence="3">
    <location>
        <begin position="88"/>
        <end position="105"/>
    </location>
</feature>
<feature type="transmembrane region" description="Helical" evidence="3">
    <location>
        <begin position="238"/>
        <end position="261"/>
    </location>
</feature>